<dbReference type="GeneID" id="30205565"/>
<dbReference type="InterPro" id="IPR007612">
    <property type="entry name" value="LOR"/>
</dbReference>
<dbReference type="PANTHER" id="PTHR31087:SF161">
    <property type="entry name" value="TUBBY C 2 FAMILY PROTEIN"/>
    <property type="match status" value="1"/>
</dbReference>
<evidence type="ECO:0000313" key="4">
    <source>
        <dbReference type="Proteomes" id="UP000092730"/>
    </source>
</evidence>
<dbReference type="PANTHER" id="PTHR31087">
    <property type="match status" value="1"/>
</dbReference>
<dbReference type="EMBL" id="CP144541">
    <property type="protein sequence ID" value="WVW80492.1"/>
    <property type="molecule type" value="Genomic_DNA"/>
</dbReference>
<reference evidence="3" key="2">
    <citation type="submission" date="2013-07" db="EMBL/GenBank/DDBJ databases">
        <authorList>
            <consortium name="The Broad Institute Genome Sequencing Platform"/>
            <person name="Cuomo C."/>
            <person name="Litvintseva A."/>
            <person name="Chen Y."/>
            <person name="Heitman J."/>
            <person name="Sun S."/>
            <person name="Springer D."/>
            <person name="Dromer F."/>
            <person name="Young S.K."/>
            <person name="Zeng Q."/>
            <person name="Gargeya S."/>
            <person name="Fitzgerald M."/>
            <person name="Abouelleil A."/>
            <person name="Alvarado L."/>
            <person name="Berlin A.M."/>
            <person name="Chapman S.B."/>
            <person name="Dewar J."/>
            <person name="Goldberg J."/>
            <person name="Griggs A."/>
            <person name="Gujja S."/>
            <person name="Hansen M."/>
            <person name="Howarth C."/>
            <person name="Imamovic A."/>
            <person name="Larimer J."/>
            <person name="McCowan C."/>
            <person name="Murphy C."/>
            <person name="Pearson M."/>
            <person name="Priest M."/>
            <person name="Roberts A."/>
            <person name="Saif S."/>
            <person name="Shea T."/>
            <person name="Sykes S."/>
            <person name="Wortman J."/>
            <person name="Nusbaum C."/>
            <person name="Birren B."/>
        </authorList>
    </citation>
    <scope>NUCLEOTIDE SEQUENCE</scope>
    <source>
        <strain evidence="3">CBS 10118</strain>
    </source>
</reference>
<dbReference type="VEuPathDB" id="FungiDB:I302_01166"/>
<gene>
    <name evidence="2" type="ORF">I302_01166</name>
    <name evidence="3" type="ORF">I302_102476</name>
</gene>
<accession>A0A1B9GFB1</accession>
<dbReference type="RefSeq" id="XP_019050725.1">
    <property type="nucleotide sequence ID" value="XM_019187847.1"/>
</dbReference>
<sequence length="205" mass="22686">MGLIKASPTADLVAVDPPIGLHPQIFAQKATTLVLKEKVWSWTGDDFSVKDIEGRDVVKCHGKAWSLRERKVISDADDKFLFGIRNKILTIHTTFIGEDESEKELFRIRKRLSLGAKMKATFLNPSNGQPITLLLKGDFWGGSADISIEDGPIIAQISRKLLNAREWLVDQQTYFVTIAPGVDLALMAAMCICFDEAMNKKAPGA</sequence>
<evidence type="ECO:0000313" key="2">
    <source>
        <dbReference type="EMBL" id="OCF29655.1"/>
    </source>
</evidence>
<dbReference type="KEGG" id="kbi:30205565"/>
<organism evidence="2">
    <name type="scientific">Kwoniella bestiolae CBS 10118</name>
    <dbReference type="NCBI Taxonomy" id="1296100"/>
    <lineage>
        <taxon>Eukaryota</taxon>
        <taxon>Fungi</taxon>
        <taxon>Dikarya</taxon>
        <taxon>Basidiomycota</taxon>
        <taxon>Agaricomycotina</taxon>
        <taxon>Tremellomycetes</taxon>
        <taxon>Tremellales</taxon>
        <taxon>Cryptococcaceae</taxon>
        <taxon>Kwoniella</taxon>
    </lineage>
</organism>
<dbReference type="AlphaFoldDB" id="A0A1B9GFB1"/>
<evidence type="ECO:0000313" key="3">
    <source>
        <dbReference type="EMBL" id="WVW80492.1"/>
    </source>
</evidence>
<dbReference type="Pfam" id="PF04525">
    <property type="entry name" value="LOR"/>
    <property type="match status" value="1"/>
</dbReference>
<keyword evidence="4" id="KW-1185">Reference proteome</keyword>
<dbReference type="InterPro" id="IPR038595">
    <property type="entry name" value="LOR_sf"/>
</dbReference>
<reference evidence="2" key="1">
    <citation type="submission" date="2013-07" db="EMBL/GenBank/DDBJ databases">
        <title>The Genome Sequence of Cryptococcus bestiolae CBS10118.</title>
        <authorList>
            <consortium name="The Broad Institute Genome Sequencing Platform"/>
            <person name="Cuomo C."/>
            <person name="Litvintseva A."/>
            <person name="Chen Y."/>
            <person name="Heitman J."/>
            <person name="Sun S."/>
            <person name="Springer D."/>
            <person name="Dromer F."/>
            <person name="Young S.K."/>
            <person name="Zeng Q."/>
            <person name="Gargeya S."/>
            <person name="Fitzgerald M."/>
            <person name="Abouelleil A."/>
            <person name="Alvarado L."/>
            <person name="Berlin A.M."/>
            <person name="Chapman S.B."/>
            <person name="Dewar J."/>
            <person name="Goldberg J."/>
            <person name="Griggs A."/>
            <person name="Gujja S."/>
            <person name="Hansen M."/>
            <person name="Howarth C."/>
            <person name="Imamovic A."/>
            <person name="Larimer J."/>
            <person name="McCowan C."/>
            <person name="Murphy C."/>
            <person name="Pearson M."/>
            <person name="Priest M."/>
            <person name="Roberts A."/>
            <person name="Saif S."/>
            <person name="Shea T."/>
            <person name="Sykes S."/>
            <person name="Wortman J."/>
            <person name="Nusbaum C."/>
            <person name="Birren B."/>
        </authorList>
    </citation>
    <scope>NUCLEOTIDE SEQUENCE [LARGE SCALE GENOMIC DNA]</scope>
    <source>
        <strain evidence="2">CBS 10118</strain>
    </source>
</reference>
<name>A0A1B9GFB1_9TREE</name>
<protein>
    <recommendedName>
        <fullName evidence="5">Tubby C-terminal-like domain-containing protein</fullName>
    </recommendedName>
</protein>
<evidence type="ECO:0000256" key="1">
    <source>
        <dbReference type="ARBA" id="ARBA00005437"/>
    </source>
</evidence>
<reference evidence="2" key="3">
    <citation type="submission" date="2014-01" db="EMBL/GenBank/DDBJ databases">
        <title>Evolution of pathogenesis and genome organization in the Tremellales.</title>
        <authorList>
            <person name="Cuomo C."/>
            <person name="Litvintseva A."/>
            <person name="Heitman J."/>
            <person name="Chen Y."/>
            <person name="Sun S."/>
            <person name="Springer D."/>
            <person name="Dromer F."/>
            <person name="Young S."/>
            <person name="Zeng Q."/>
            <person name="Chapman S."/>
            <person name="Gujja S."/>
            <person name="Saif S."/>
            <person name="Birren B."/>
        </authorList>
    </citation>
    <scope>NUCLEOTIDE SEQUENCE</scope>
    <source>
        <strain evidence="2">CBS 10118</strain>
    </source>
</reference>
<reference evidence="3" key="4">
    <citation type="submission" date="2024-02" db="EMBL/GenBank/DDBJ databases">
        <title>Comparative genomics of Cryptococcus and Kwoniella reveals pathogenesis evolution and contrasting modes of karyotype evolution via chromosome fusion or intercentromeric recombination.</title>
        <authorList>
            <person name="Coelho M.A."/>
            <person name="David-Palma M."/>
            <person name="Shea T."/>
            <person name="Bowers K."/>
            <person name="McGinley-Smith S."/>
            <person name="Mohammad A.W."/>
            <person name="Gnirke A."/>
            <person name="Yurkov A.M."/>
            <person name="Nowrousian M."/>
            <person name="Sun S."/>
            <person name="Cuomo C.A."/>
            <person name="Heitman J."/>
        </authorList>
    </citation>
    <scope>NUCLEOTIDE SEQUENCE</scope>
    <source>
        <strain evidence="3">CBS 10118</strain>
    </source>
</reference>
<evidence type="ECO:0008006" key="5">
    <source>
        <dbReference type="Google" id="ProtNLM"/>
    </source>
</evidence>
<dbReference type="EMBL" id="KI894018">
    <property type="protein sequence ID" value="OCF29655.1"/>
    <property type="molecule type" value="Genomic_DNA"/>
</dbReference>
<dbReference type="OrthoDB" id="97518at2759"/>
<comment type="similarity">
    <text evidence="1">Belongs to the LOR family.</text>
</comment>
<dbReference type="Proteomes" id="UP000092730">
    <property type="component" value="Chromosome 1"/>
</dbReference>
<dbReference type="InterPro" id="IPR025659">
    <property type="entry name" value="Tubby-like_C"/>
</dbReference>
<dbReference type="Gene3D" id="2.40.160.200">
    <property type="entry name" value="LURP1-related"/>
    <property type="match status" value="1"/>
</dbReference>
<proteinExistence type="inferred from homology"/>
<dbReference type="SUPFAM" id="SSF54518">
    <property type="entry name" value="Tubby C-terminal domain-like"/>
    <property type="match status" value="1"/>
</dbReference>